<dbReference type="RefSeq" id="XP_022628610.1">
    <property type="nucleotide sequence ID" value="XM_022772269.1"/>
</dbReference>
<name>A0A0C7MXF1_9SACH</name>
<organism evidence="2 3">
    <name type="scientific">Lachancea lanzarotensis</name>
    <dbReference type="NCBI Taxonomy" id="1245769"/>
    <lineage>
        <taxon>Eukaryota</taxon>
        <taxon>Fungi</taxon>
        <taxon>Dikarya</taxon>
        <taxon>Ascomycota</taxon>
        <taxon>Saccharomycotina</taxon>
        <taxon>Saccharomycetes</taxon>
        <taxon>Saccharomycetales</taxon>
        <taxon>Saccharomycetaceae</taxon>
        <taxon>Lachancea</taxon>
    </lineage>
</organism>
<evidence type="ECO:0000313" key="3">
    <source>
        <dbReference type="Proteomes" id="UP000054304"/>
    </source>
</evidence>
<feature type="region of interest" description="Disordered" evidence="1">
    <location>
        <begin position="663"/>
        <end position="694"/>
    </location>
</feature>
<gene>
    <name evidence="2" type="ORF">LALA0_S05e04434g</name>
</gene>
<dbReference type="OrthoDB" id="4036394at2759"/>
<dbReference type="GeneID" id="34685852"/>
<sequence>MLRLVVEVKNACKLEPTTSSSSFRFIDWHQGNLTMKEAKIYETPNKCSDITEICYIQSSVRQRSTYGENCDYLFVCSNDGFIQVFSDVQDALFRNRALRPLGFLTCNVEIARCDIKLPIISLDYLDGMLYCLCANGQLCVFILDLPNTYVKSRSPVFTQRAKEANGTDLNLEFHRLKLEGLSSEDLKLLKQSPYTGSIHNPYNYLAPAHETFRTRKKHIYGMSQSTAPCFQPSFTLNLGPDVSLVRINPYNKYSFFTNAVSGRLTLQKIRITPNYLLYFKRLKSFIKQASKEMIRNCWTLCITTDETGISTNSPRTVLNGYYPAADPLAAIEKEQLELCADHSSRRETCSSKLRMNSGVPELQYYSCWREAILNKIESSCVDSAKSSLRGLKVKPSVARKKRKSPLKVQDAAKDAHDINCGDDSTESIMGRATFDFGFIEKSSGAIDHRTEAISLANELEGERATRESFLPNFYRNLKILSMGGDLKLKVLYPSVTSRPYLISDSNNATESWITALRRIPRDRWFSQWLFLINENYHLAISAEGVMLFNSSRITEKLPNSSLSNRKNVDFSLGLVLDAVVLVKNVQICHGCSDCQGDIALSLDIVVTCVDKLIMVLEVNFPLHSKVGNWQILDVARLPEPTKELGRLTVMEFPEIRNQKRKYKSLSKTSTSTKRVKTSEEQRTVSTTLRIHSTS</sequence>
<protein>
    <submittedName>
        <fullName evidence="2">LALA0S05e04434g1_1</fullName>
    </submittedName>
</protein>
<dbReference type="HOGENOM" id="CLU_025347_0_0_1"/>
<evidence type="ECO:0000313" key="2">
    <source>
        <dbReference type="EMBL" id="CEP62384.1"/>
    </source>
</evidence>
<keyword evidence="3" id="KW-1185">Reference proteome</keyword>
<dbReference type="EMBL" id="LN736364">
    <property type="protein sequence ID" value="CEP62384.1"/>
    <property type="molecule type" value="Genomic_DNA"/>
</dbReference>
<feature type="compositionally biased region" description="Polar residues" evidence="1">
    <location>
        <begin position="683"/>
        <end position="694"/>
    </location>
</feature>
<accession>A0A0C7MXF1</accession>
<dbReference type="Proteomes" id="UP000054304">
    <property type="component" value="Unassembled WGS sequence"/>
</dbReference>
<dbReference type="AlphaFoldDB" id="A0A0C7MXF1"/>
<dbReference type="STRING" id="1245769.A0A0C7MXF1"/>
<evidence type="ECO:0000256" key="1">
    <source>
        <dbReference type="SAM" id="MobiDB-lite"/>
    </source>
</evidence>
<proteinExistence type="predicted"/>
<reference evidence="2 3" key="1">
    <citation type="submission" date="2014-12" db="EMBL/GenBank/DDBJ databases">
        <authorList>
            <person name="Neuveglise Cecile"/>
        </authorList>
    </citation>
    <scope>NUCLEOTIDE SEQUENCE [LARGE SCALE GENOMIC DNA]</scope>
    <source>
        <strain evidence="2 3">CBS 12615</strain>
    </source>
</reference>